<dbReference type="Pfam" id="PF03184">
    <property type="entry name" value="DDE_1"/>
    <property type="match status" value="1"/>
</dbReference>
<name>A0ABQ9I657_9NEOP</name>
<comment type="caution">
    <text evidence="3">The sequence shown here is derived from an EMBL/GenBank/DDBJ whole genome shotgun (WGS) entry which is preliminary data.</text>
</comment>
<feature type="domain" description="DDE-1" evidence="2">
    <location>
        <begin position="232"/>
        <end position="364"/>
    </location>
</feature>
<dbReference type="PANTHER" id="PTHR19303:SF16">
    <property type="entry name" value="JERKY PROTEIN HOMOLOG-LIKE"/>
    <property type="match status" value="1"/>
</dbReference>
<evidence type="ECO:0000259" key="2">
    <source>
        <dbReference type="Pfam" id="PF03184"/>
    </source>
</evidence>
<dbReference type="EMBL" id="JARBHB010000002">
    <property type="protein sequence ID" value="KAJ8892127.1"/>
    <property type="molecule type" value="Genomic_DNA"/>
</dbReference>
<dbReference type="Proteomes" id="UP001159363">
    <property type="component" value="Chromosome 2"/>
</dbReference>
<organism evidence="3 4">
    <name type="scientific">Dryococelus australis</name>
    <dbReference type="NCBI Taxonomy" id="614101"/>
    <lineage>
        <taxon>Eukaryota</taxon>
        <taxon>Metazoa</taxon>
        <taxon>Ecdysozoa</taxon>
        <taxon>Arthropoda</taxon>
        <taxon>Hexapoda</taxon>
        <taxon>Insecta</taxon>
        <taxon>Pterygota</taxon>
        <taxon>Neoptera</taxon>
        <taxon>Polyneoptera</taxon>
        <taxon>Phasmatodea</taxon>
        <taxon>Verophasmatodea</taxon>
        <taxon>Anareolatae</taxon>
        <taxon>Phasmatidae</taxon>
        <taxon>Eurycanthinae</taxon>
        <taxon>Dryococelus</taxon>
    </lineage>
</organism>
<evidence type="ECO:0000313" key="3">
    <source>
        <dbReference type="EMBL" id="KAJ8892127.1"/>
    </source>
</evidence>
<evidence type="ECO:0000313" key="4">
    <source>
        <dbReference type="Proteomes" id="UP001159363"/>
    </source>
</evidence>
<proteinExistence type="predicted"/>
<reference evidence="3 4" key="1">
    <citation type="submission" date="2023-02" db="EMBL/GenBank/DDBJ databases">
        <title>LHISI_Scaffold_Assembly.</title>
        <authorList>
            <person name="Stuart O.P."/>
            <person name="Cleave R."/>
            <person name="Magrath M.J.L."/>
            <person name="Mikheyev A.S."/>
        </authorList>
    </citation>
    <scope>NUCLEOTIDE SEQUENCE [LARGE SCALE GENOMIC DNA]</scope>
    <source>
        <strain evidence="3">Daus_M_001</strain>
        <tissue evidence="3">Leg muscle</tissue>
    </source>
</reference>
<accession>A0ABQ9I657</accession>
<protein>
    <recommendedName>
        <fullName evidence="2">DDE-1 domain-containing protein</fullName>
    </recommendedName>
</protein>
<feature type="region of interest" description="Disordered" evidence="1">
    <location>
        <begin position="53"/>
        <end position="84"/>
    </location>
</feature>
<evidence type="ECO:0000256" key="1">
    <source>
        <dbReference type="SAM" id="MobiDB-lite"/>
    </source>
</evidence>
<dbReference type="InterPro" id="IPR004875">
    <property type="entry name" value="DDE_SF_endonuclease_dom"/>
</dbReference>
<gene>
    <name evidence="3" type="ORF">PR048_004707</name>
</gene>
<dbReference type="PANTHER" id="PTHR19303">
    <property type="entry name" value="TRANSPOSON"/>
    <property type="match status" value="1"/>
</dbReference>
<dbReference type="InterPro" id="IPR050863">
    <property type="entry name" value="CenT-Element_Derived"/>
</dbReference>
<sequence>MEKNLQKKMKEEVVKKKVAEELLSEAAKQIKTAIKHNNMAKVHVAQGMLEGLKKDEELSRHAGERKMKDADAGEDKVEDDAAREDKIKYDGTEEEKMEDGVVGEDRIEANGAGENGVEEDDDDEYHGTMFARVAQDYNVEKTTVGDWRRNRNEIEKWCSERVTANAVQERKTMKKCEYEKLLDKESLTGDQICLTGDQIFNYDEMGLNFKILPAKTLARKSEAATPGYKRSKERITMLACSNATANLKMKLAMIAKSKSPRPFKNVSKSALPAKYFNQKECVDEVRHFQRMVVHKFVPQADKFLQKYNVPSKVILLLDNAPSHPNEEELQDGEIKARFLPPNVTAICQPMDQDVLETLKRNRTNLLSTSVDSSYRGGDMVQTLRDQEFAVTAEEIINMVLNKKETDVKEGEVVVAESGDRISHNEGDKVLEVALKYIEQLEEISSTEVLLLQRLRDLAVVSLPEHLGAGGGICSWVTAWFWLRPTPSSVKKAAHMASGSPAGGRRGGWAFVTLSSCQQPLLTEH</sequence>
<keyword evidence="4" id="KW-1185">Reference proteome</keyword>